<sequence length="152" mass="16874">MRKLTCGGFTLLEMIIVMLISSLLAVGTVQGWQRWQQQWHLQDSASQLRQFLLGLRSAASWHNSNWLIRGRTGADWCLEGIEDSDLVAEQRLCAPWQDVHLQATTADVGFYGRRDVARPGSFILQNAAGSMRVVVASRGRIRICADGDTACG</sequence>
<dbReference type="InterPro" id="IPR012902">
    <property type="entry name" value="N_methyl_site"/>
</dbReference>
<protein>
    <recommendedName>
        <fullName evidence="4">Prepilin-type N-terminal cleavage/methylation domain-containing protein</fullName>
    </recommendedName>
</protein>
<comment type="subcellular location">
    <subcellularLocation>
        <location evidence="1">Membrane</location>
        <topology evidence="1">Single-pass membrane protein</topology>
    </subcellularLocation>
</comment>
<dbReference type="OrthoDB" id="6241267at2"/>
<evidence type="ECO:0000313" key="2">
    <source>
        <dbReference type="EMBL" id="OON39648.1"/>
    </source>
</evidence>
<dbReference type="SUPFAM" id="SSF54523">
    <property type="entry name" value="Pili subunits"/>
    <property type="match status" value="1"/>
</dbReference>
<accession>A0A1S8YL77</accession>
<dbReference type="Pfam" id="PF07963">
    <property type="entry name" value="N_methyl"/>
    <property type="match status" value="1"/>
</dbReference>
<dbReference type="NCBIfam" id="TIGR02532">
    <property type="entry name" value="IV_pilin_GFxxxE"/>
    <property type="match status" value="1"/>
</dbReference>
<name>A0A1S8YL77_9GAMM</name>
<dbReference type="AlphaFoldDB" id="A0A1S8YL77"/>
<keyword evidence="3" id="KW-1185">Reference proteome</keyword>
<evidence type="ECO:0008006" key="4">
    <source>
        <dbReference type="Google" id="ProtNLM"/>
    </source>
</evidence>
<evidence type="ECO:0000313" key="3">
    <source>
        <dbReference type="Proteomes" id="UP000190667"/>
    </source>
</evidence>
<dbReference type="EMBL" id="MRUL01000008">
    <property type="protein sequence ID" value="OON39648.1"/>
    <property type="molecule type" value="Genomic_DNA"/>
</dbReference>
<reference evidence="2 3" key="1">
    <citation type="submission" date="2016-12" db="EMBL/GenBank/DDBJ databases">
        <title>Izhakiella australiana sp. nov. of genus Izhakiella isolated from Australian desert.</title>
        <authorList>
            <person name="Ji M."/>
        </authorList>
    </citation>
    <scope>NUCLEOTIDE SEQUENCE [LARGE SCALE GENOMIC DNA]</scope>
    <source>
        <strain evidence="2 3">D4N98</strain>
    </source>
</reference>
<dbReference type="Proteomes" id="UP000190667">
    <property type="component" value="Unassembled WGS sequence"/>
</dbReference>
<evidence type="ECO:0000256" key="1">
    <source>
        <dbReference type="ARBA" id="ARBA00004167"/>
    </source>
</evidence>
<comment type="caution">
    <text evidence="2">The sequence shown here is derived from an EMBL/GenBank/DDBJ whole genome shotgun (WGS) entry which is preliminary data.</text>
</comment>
<dbReference type="STRING" id="1926881.BTJ39_13020"/>
<dbReference type="GO" id="GO:0016020">
    <property type="term" value="C:membrane"/>
    <property type="evidence" value="ECO:0007669"/>
    <property type="project" value="UniProtKB-SubCell"/>
</dbReference>
<dbReference type="InterPro" id="IPR045584">
    <property type="entry name" value="Pilin-like"/>
</dbReference>
<organism evidence="2 3">
    <name type="scientific">Izhakiella australiensis</name>
    <dbReference type="NCBI Taxonomy" id="1926881"/>
    <lineage>
        <taxon>Bacteria</taxon>
        <taxon>Pseudomonadati</taxon>
        <taxon>Pseudomonadota</taxon>
        <taxon>Gammaproteobacteria</taxon>
        <taxon>Enterobacterales</taxon>
        <taxon>Erwiniaceae</taxon>
        <taxon>Izhakiella</taxon>
    </lineage>
</organism>
<dbReference type="RefSeq" id="WP_139356350.1">
    <property type="nucleotide sequence ID" value="NZ_MRUL01000008.1"/>
</dbReference>
<dbReference type="PROSITE" id="PS00409">
    <property type="entry name" value="PROKAR_NTER_METHYL"/>
    <property type="match status" value="1"/>
</dbReference>
<gene>
    <name evidence="2" type="ORF">BTJ39_13020</name>
</gene>
<proteinExistence type="predicted"/>